<dbReference type="AlphaFoldDB" id="A0A7S0VJV3"/>
<sequence length="118" mass="13460">MVKTLADYIHWRNKPSSIPPVDEYRPPVPLVNYDKLSTQFFSKLDNDPVINRVLRAPKVTVMATSLPIVNHPAFLFVAGALTGFSLTYAITSHYVGRKEIENLVKFDPRYFPEYTKSS</sequence>
<dbReference type="PDB" id="7AR9">
    <property type="method" value="EM"/>
    <property type="resolution" value="2.97 A"/>
    <property type="chains" value="s=1-118"/>
</dbReference>
<gene>
    <name evidence="2" type="ORF">PPAR00522_LOCUS21113</name>
</gene>
<evidence type="ECO:0000256" key="1">
    <source>
        <dbReference type="SAM" id="Phobius"/>
    </source>
</evidence>
<dbReference type="SMR" id="A0A7S0VJV3"/>
<evidence type="ECO:0007829" key="3">
    <source>
        <dbReference type="PDB" id="7AR9"/>
    </source>
</evidence>
<dbReference type="EMBL" id="HBFM01032240">
    <property type="protein sequence ID" value="CAD8791188.1"/>
    <property type="molecule type" value="Transcribed_RNA"/>
</dbReference>
<accession>A0A7S0VJV3</accession>
<keyword evidence="1" id="KW-0812">Transmembrane</keyword>
<protein>
    <submittedName>
        <fullName evidence="2">Uncharacterized protein</fullName>
    </submittedName>
</protein>
<reference evidence="3" key="1">
    <citation type="journal article" date="2021" name="Plant Cell">
        <title>A ferredoxin bridge connects the two arms of plant mitochondrial complex I.</title>
        <authorList>
            <person name="Klusch N."/>
            <person name="Senkler J."/>
            <person name="Yildiz O."/>
            <person name="Kuhlbrandt W."/>
            <person name="Braun H.P."/>
        </authorList>
    </citation>
    <scope>STRUCTURE BY ELECTRON MICROSCOPY (2.97 ANGSTROMS)</scope>
</reference>
<keyword evidence="1" id="KW-0472">Membrane</keyword>
<proteinExistence type="evidence at protein level"/>
<feature type="transmembrane region" description="Helical" evidence="1">
    <location>
        <begin position="73"/>
        <end position="95"/>
    </location>
</feature>
<organism evidence="2">
    <name type="scientific">Polytomella parva</name>
    <dbReference type="NCBI Taxonomy" id="51329"/>
    <lineage>
        <taxon>Eukaryota</taxon>
        <taxon>Viridiplantae</taxon>
        <taxon>Chlorophyta</taxon>
        <taxon>core chlorophytes</taxon>
        <taxon>Chlorophyceae</taxon>
        <taxon>CS clade</taxon>
        <taxon>Chlamydomonadales</taxon>
        <taxon>Chlamydomonadaceae</taxon>
        <taxon>Polytomella</taxon>
    </lineage>
</organism>
<evidence type="ECO:0000313" key="2">
    <source>
        <dbReference type="EMBL" id="CAD8791188.1"/>
    </source>
</evidence>
<reference evidence="2" key="2">
    <citation type="submission" date="2021-01" db="EMBL/GenBank/DDBJ databases">
        <authorList>
            <person name="Corre E."/>
            <person name="Pelletier E."/>
            <person name="Niang G."/>
            <person name="Scheremetjew M."/>
            <person name="Finn R."/>
            <person name="Kale V."/>
            <person name="Holt S."/>
            <person name="Cochrane G."/>
            <person name="Meng A."/>
            <person name="Brown T."/>
            <person name="Cohen L."/>
        </authorList>
    </citation>
    <scope>NUCLEOTIDE SEQUENCE</scope>
    <source>
        <strain evidence="2">SAG 63-3</strain>
    </source>
</reference>
<keyword evidence="3" id="KW-0002">3D-structure</keyword>
<keyword evidence="1" id="KW-1133">Transmembrane helix</keyword>
<name>A0A7S0VJV3_9CHLO</name>